<name>Q07JG3_RHOP5</name>
<dbReference type="EMBL" id="CP000463">
    <property type="protein sequence ID" value="ABJ07921.1"/>
    <property type="molecule type" value="Genomic_DNA"/>
</dbReference>
<proteinExistence type="predicted"/>
<protein>
    <recommendedName>
        <fullName evidence="1">Transposase InsH N-terminal domain-containing protein</fullName>
    </recommendedName>
</protein>
<evidence type="ECO:0000313" key="2">
    <source>
        <dbReference type="EMBL" id="ABJ07921.1"/>
    </source>
</evidence>
<accession>Q07JG3</accession>
<dbReference type="STRING" id="316055.RPE_3995"/>
<sequence length="164" mass="18204">MGNDRDSDVVSNDGWCATSGGQRGSGGLFSYTRLEERIAAHHPMRAIRSQVDESPKVSSDRFKELLLAQGRPSVVPEYLAPATLLLTSVTVRSERQLMEHIDYNLLLPRWRVEIAFAFYGGLCPLSVQVEMNGPMMIKCGYWPPRSASGGRVEQQFEMLGCPGI</sequence>
<dbReference type="HOGENOM" id="CLU_1617721_0_0_5"/>
<dbReference type="InterPro" id="IPR008490">
    <property type="entry name" value="Transposase_InsH_N"/>
</dbReference>
<feature type="domain" description="Transposase InsH N-terminal" evidence="1">
    <location>
        <begin position="33"/>
        <end position="107"/>
    </location>
</feature>
<evidence type="ECO:0000259" key="1">
    <source>
        <dbReference type="Pfam" id="PF05598"/>
    </source>
</evidence>
<dbReference type="Pfam" id="PF05598">
    <property type="entry name" value="DUF772"/>
    <property type="match status" value="1"/>
</dbReference>
<organism evidence="2">
    <name type="scientific">Rhodopseudomonas palustris (strain BisA53)</name>
    <dbReference type="NCBI Taxonomy" id="316055"/>
    <lineage>
        <taxon>Bacteria</taxon>
        <taxon>Pseudomonadati</taxon>
        <taxon>Pseudomonadota</taxon>
        <taxon>Alphaproteobacteria</taxon>
        <taxon>Hyphomicrobiales</taxon>
        <taxon>Nitrobacteraceae</taxon>
        <taxon>Rhodopseudomonas</taxon>
    </lineage>
</organism>
<dbReference type="eggNOG" id="COG3039">
    <property type="taxonomic scope" value="Bacteria"/>
</dbReference>
<gene>
    <name evidence="2" type="ordered locus">RPE_3995</name>
</gene>
<dbReference type="AlphaFoldDB" id="Q07JG3"/>
<reference evidence="2" key="1">
    <citation type="submission" date="2006-09" db="EMBL/GenBank/DDBJ databases">
        <title>Complete sequence of Rhodopseudomonas palustris BisA53.</title>
        <authorList>
            <consortium name="US DOE Joint Genome Institute"/>
            <person name="Copeland A."/>
            <person name="Lucas S."/>
            <person name="Lapidus A."/>
            <person name="Barry K."/>
            <person name="Detter J.C."/>
            <person name="Glavina del Rio T."/>
            <person name="Hammon N."/>
            <person name="Israni S."/>
            <person name="Dalin E."/>
            <person name="Tice H."/>
            <person name="Pitluck S."/>
            <person name="Chain P."/>
            <person name="Malfatti S."/>
            <person name="Shin M."/>
            <person name="Vergez L."/>
            <person name="Schmutz J."/>
            <person name="Larimer F."/>
            <person name="Land M."/>
            <person name="Hauser L."/>
            <person name="Pelletier D.A."/>
            <person name="Kyrpides N."/>
            <person name="Kim E."/>
            <person name="Harwood C.S."/>
            <person name="Oda Y."/>
            <person name="Richardson P."/>
        </authorList>
    </citation>
    <scope>NUCLEOTIDE SEQUENCE [LARGE SCALE GENOMIC DNA]</scope>
    <source>
        <strain evidence="2">BisA53</strain>
    </source>
</reference>
<dbReference type="KEGG" id="rpe:RPE_3995"/>